<dbReference type="Pfam" id="PF01476">
    <property type="entry name" value="LysM"/>
    <property type="match status" value="3"/>
</dbReference>
<dbReference type="InterPro" id="IPR036779">
    <property type="entry name" value="LysM_dom_sf"/>
</dbReference>
<dbReference type="InterPro" id="IPR018392">
    <property type="entry name" value="LysM"/>
</dbReference>
<dbReference type="PANTHER" id="PTHR33734">
    <property type="entry name" value="LYSM DOMAIN-CONTAINING GPI-ANCHORED PROTEIN 2"/>
    <property type="match status" value="1"/>
</dbReference>
<dbReference type="EMBL" id="CP016379">
    <property type="protein sequence ID" value="AZR73645.1"/>
    <property type="molecule type" value="Genomic_DNA"/>
</dbReference>
<dbReference type="SMART" id="SM00257">
    <property type="entry name" value="LysM"/>
    <property type="match status" value="3"/>
</dbReference>
<gene>
    <name evidence="2" type="ORF">BBF96_09755</name>
</gene>
<feature type="domain" description="LysM" evidence="1">
    <location>
        <begin position="106"/>
        <end position="151"/>
    </location>
</feature>
<organism evidence="2 3">
    <name type="scientific">Anoxybacter fermentans</name>
    <dbReference type="NCBI Taxonomy" id="1323375"/>
    <lineage>
        <taxon>Bacteria</taxon>
        <taxon>Bacillati</taxon>
        <taxon>Bacillota</taxon>
        <taxon>Clostridia</taxon>
        <taxon>Halanaerobiales</taxon>
        <taxon>Anoxybacter</taxon>
    </lineage>
</organism>
<dbReference type="CDD" id="cd00118">
    <property type="entry name" value="LysM"/>
    <property type="match status" value="3"/>
</dbReference>
<dbReference type="InterPro" id="IPR011659">
    <property type="entry name" value="WD40"/>
</dbReference>
<feature type="domain" description="LysM" evidence="1">
    <location>
        <begin position="1"/>
        <end position="46"/>
    </location>
</feature>
<evidence type="ECO:0000313" key="3">
    <source>
        <dbReference type="Proteomes" id="UP000267250"/>
    </source>
</evidence>
<dbReference type="PANTHER" id="PTHR33734:SF22">
    <property type="entry name" value="MEMBRANE-BOUND LYTIC MUREIN TRANSGLYCOSYLASE D"/>
    <property type="match status" value="1"/>
</dbReference>
<feature type="domain" description="LysM" evidence="1">
    <location>
        <begin position="51"/>
        <end position="96"/>
    </location>
</feature>
<evidence type="ECO:0000259" key="1">
    <source>
        <dbReference type="PROSITE" id="PS51782"/>
    </source>
</evidence>
<dbReference type="Gene3D" id="2.120.10.30">
    <property type="entry name" value="TolB, C-terminal domain"/>
    <property type="match status" value="2"/>
</dbReference>
<sequence length="473" mass="53204">MKYIVRPGDTLYLIARRFGLTLNQLLGANPQITNPNIIFVGQRINIPIVFLTYIVEPGDTLYLIAQRFGLTLRQLLAANPQIPDPNIIFVDQPINIPRLVATSAIWPYTVQPGDTLFHIARRFGTSVKAILQFNPSITNPDLIFPGQRILIPLGVVKLPDGCIVYIKDREIWRSDTLGRNKVQLTKKNAPVTAPRWSFDGKLIAYLDSAKGLIVINSCGEEVMQLADEIDFYAWSNDGTRIAYSNEDGTFIVNLQGHKQKVTSNLFNPVWFPGDQRLAGYTLVEDIRFPILASVDITGENFKTYFEPIVPAFEIKISPDGRYALTQLRQGFPFGMFSGVWVYNFATNQLVQLPGFKVEVIPFYTLDLSFIGGWAPDSSRLVYTTLVEENGLGEIRIATPGGRIQQALVVGFDPQVIWGPFNEWIIYSVAKEPYVNAPRDIYILNTQTRQEIKVTKEGQNFSPDWSHIPCPDCG</sequence>
<dbReference type="InterPro" id="IPR011042">
    <property type="entry name" value="6-blade_b-propeller_TolB-like"/>
</dbReference>
<dbReference type="PROSITE" id="PS51782">
    <property type="entry name" value="LYSM"/>
    <property type="match status" value="3"/>
</dbReference>
<evidence type="ECO:0000313" key="2">
    <source>
        <dbReference type="EMBL" id="AZR73645.1"/>
    </source>
</evidence>
<dbReference type="Gene3D" id="3.10.350.10">
    <property type="entry name" value="LysM domain"/>
    <property type="match status" value="3"/>
</dbReference>
<accession>A0A3Q9HQR3</accession>
<dbReference type="SUPFAM" id="SSF82171">
    <property type="entry name" value="DPP6 N-terminal domain-like"/>
    <property type="match status" value="1"/>
</dbReference>
<dbReference type="Proteomes" id="UP000267250">
    <property type="component" value="Chromosome"/>
</dbReference>
<protein>
    <recommendedName>
        <fullName evidence="1">LysM domain-containing protein</fullName>
    </recommendedName>
</protein>
<dbReference type="OrthoDB" id="9811296at2"/>
<reference evidence="2 3" key="1">
    <citation type="submission" date="2016-07" db="EMBL/GenBank/DDBJ databases">
        <title>Genome and transcriptome analysis of iron-reducing fermentative bacteria Anoxybacter fermentans.</title>
        <authorList>
            <person name="Zeng X."/>
            <person name="Shao Z."/>
        </authorList>
    </citation>
    <scope>NUCLEOTIDE SEQUENCE [LARGE SCALE GENOMIC DNA]</scope>
    <source>
        <strain evidence="2 3">DY22613</strain>
    </source>
</reference>
<dbReference type="KEGG" id="aft:BBF96_09755"/>
<proteinExistence type="predicted"/>
<keyword evidence="3" id="KW-1185">Reference proteome</keyword>
<dbReference type="SUPFAM" id="SSF54106">
    <property type="entry name" value="LysM domain"/>
    <property type="match status" value="3"/>
</dbReference>
<dbReference type="Pfam" id="PF07676">
    <property type="entry name" value="PD40"/>
    <property type="match status" value="1"/>
</dbReference>
<dbReference type="RefSeq" id="WP_127016989.1">
    <property type="nucleotide sequence ID" value="NZ_CP016379.1"/>
</dbReference>
<dbReference type="AlphaFoldDB" id="A0A3Q9HQR3"/>
<name>A0A3Q9HQR3_9FIRM</name>